<comment type="caution">
    <text evidence="1">The sequence shown here is derived from an EMBL/GenBank/DDBJ whole genome shotgun (WGS) entry which is preliminary data.</text>
</comment>
<proteinExistence type="predicted"/>
<reference evidence="1" key="2">
    <citation type="journal article" date="2023" name="IMA Fungus">
        <title>Comparative genomic study of the Penicillium genus elucidates a diverse pangenome and 15 lateral gene transfer events.</title>
        <authorList>
            <person name="Petersen C."/>
            <person name="Sorensen T."/>
            <person name="Nielsen M.R."/>
            <person name="Sondergaard T.E."/>
            <person name="Sorensen J.L."/>
            <person name="Fitzpatrick D.A."/>
            <person name="Frisvad J.C."/>
            <person name="Nielsen K.L."/>
        </authorList>
    </citation>
    <scope>NUCLEOTIDE SEQUENCE</scope>
    <source>
        <strain evidence="1">IBT 21917</strain>
    </source>
</reference>
<dbReference type="EMBL" id="JAPQKO010000002">
    <property type="protein sequence ID" value="KAJ5179353.1"/>
    <property type="molecule type" value="Genomic_DNA"/>
</dbReference>
<dbReference type="Proteomes" id="UP001146351">
    <property type="component" value="Unassembled WGS sequence"/>
</dbReference>
<organism evidence="1 2">
    <name type="scientific">Penicillium capsulatum</name>
    <dbReference type="NCBI Taxonomy" id="69766"/>
    <lineage>
        <taxon>Eukaryota</taxon>
        <taxon>Fungi</taxon>
        <taxon>Dikarya</taxon>
        <taxon>Ascomycota</taxon>
        <taxon>Pezizomycotina</taxon>
        <taxon>Eurotiomycetes</taxon>
        <taxon>Eurotiomycetidae</taxon>
        <taxon>Eurotiales</taxon>
        <taxon>Aspergillaceae</taxon>
        <taxon>Penicillium</taxon>
    </lineage>
</organism>
<dbReference type="InterPro" id="IPR051035">
    <property type="entry name" value="Mito_inheritance_9"/>
</dbReference>
<dbReference type="OrthoDB" id="10003767at2759"/>
<dbReference type="PANTHER" id="PTHR36091:SF2">
    <property type="entry name" value="AMINOGLYCOSIDE PHOSPHOTRANSFERASE DOMAIN-CONTAINING PROTEIN"/>
    <property type="match status" value="1"/>
</dbReference>
<protein>
    <submittedName>
        <fullName evidence="1">Major facilitator superfamily domain general substrate transporter</fullName>
    </submittedName>
</protein>
<evidence type="ECO:0000313" key="2">
    <source>
        <dbReference type="Proteomes" id="UP001146351"/>
    </source>
</evidence>
<gene>
    <name evidence="1" type="ORF">N7492_002563</name>
</gene>
<sequence>MDFLRDLLKLPVLRVLSYSTSSDNSVVAEYILMERVEGESLSSRWLSLTTEEVKHTMTRFSISIFLRTASYITKRTLSGTATYQSWMISVLVLCLPGSFGMANEARQKLIVGRTALPLQLAKRWLFLQHHANEWNESEQLPSRVKEHLCIDPEGGTEPDNYERAIEANRQFRMEMVRQAEVDQQKLAWQNWPFKYTDDNSMPPFGDS</sequence>
<keyword evidence="2" id="KW-1185">Reference proteome</keyword>
<accession>A0A9W9IHU1</accession>
<reference evidence="1" key="1">
    <citation type="submission" date="2022-11" db="EMBL/GenBank/DDBJ databases">
        <authorList>
            <person name="Petersen C."/>
        </authorList>
    </citation>
    <scope>NUCLEOTIDE SEQUENCE</scope>
    <source>
        <strain evidence="1">IBT 21917</strain>
    </source>
</reference>
<evidence type="ECO:0000313" key="1">
    <source>
        <dbReference type="EMBL" id="KAJ5179353.1"/>
    </source>
</evidence>
<dbReference type="PANTHER" id="PTHR36091">
    <property type="entry name" value="ALTERED INHERITANCE OF MITOCHONDRIA PROTEIN 9, MITOCHONDRIAL"/>
    <property type="match status" value="1"/>
</dbReference>
<dbReference type="GO" id="GO:0005739">
    <property type="term" value="C:mitochondrion"/>
    <property type="evidence" value="ECO:0007669"/>
    <property type="project" value="TreeGrafter"/>
</dbReference>
<dbReference type="AlphaFoldDB" id="A0A9W9IHU1"/>
<name>A0A9W9IHU1_9EURO</name>